<evidence type="ECO:0000256" key="6">
    <source>
        <dbReference type="ARBA" id="ARBA00023315"/>
    </source>
</evidence>
<keyword evidence="6" id="KW-0012">Acyltransferase</keyword>
<evidence type="ECO:0000259" key="8">
    <source>
        <dbReference type="PROSITE" id="PS52004"/>
    </source>
</evidence>
<dbReference type="Gene3D" id="3.10.129.110">
    <property type="entry name" value="Polyketide synthase dehydratase"/>
    <property type="match status" value="1"/>
</dbReference>
<dbReference type="SMART" id="SM00825">
    <property type="entry name" value="PKS_KS"/>
    <property type="match status" value="1"/>
</dbReference>
<dbReference type="Pfam" id="PF08240">
    <property type="entry name" value="ADH_N"/>
    <property type="match status" value="1"/>
</dbReference>
<dbReference type="GO" id="GO:0006633">
    <property type="term" value="P:fatty acid biosynthetic process"/>
    <property type="evidence" value="ECO:0007669"/>
    <property type="project" value="InterPro"/>
</dbReference>
<dbReference type="InterPro" id="IPR020807">
    <property type="entry name" value="PKS_DH"/>
</dbReference>
<gene>
    <name evidence="10" type="ORF">CKM354_000200900</name>
</gene>
<feature type="domain" description="Ketosynthase family 3 (KS3)" evidence="8">
    <location>
        <begin position="6"/>
        <end position="433"/>
    </location>
</feature>
<dbReference type="InterPro" id="IPR014031">
    <property type="entry name" value="Ketoacyl_synth_C"/>
</dbReference>
<evidence type="ECO:0000256" key="4">
    <source>
        <dbReference type="ARBA" id="ARBA00023002"/>
    </source>
</evidence>
<dbReference type="InterPro" id="IPR050091">
    <property type="entry name" value="PKS_NRPS_Biosynth_Enz"/>
</dbReference>
<dbReference type="Pfam" id="PF16197">
    <property type="entry name" value="KAsynt_C_assoc"/>
    <property type="match status" value="1"/>
</dbReference>
<dbReference type="PROSITE" id="PS00606">
    <property type="entry name" value="KS3_1"/>
    <property type="match status" value="1"/>
</dbReference>
<dbReference type="InterPro" id="IPR014043">
    <property type="entry name" value="Acyl_transferase_dom"/>
</dbReference>
<dbReference type="InterPro" id="IPR036291">
    <property type="entry name" value="NAD(P)-bd_dom_sf"/>
</dbReference>
<dbReference type="Pfam" id="PF14765">
    <property type="entry name" value="PS-DH"/>
    <property type="match status" value="1"/>
</dbReference>
<reference evidence="10 11" key="1">
    <citation type="submission" date="2021-01" db="EMBL/GenBank/DDBJ databases">
        <title>Cercospora kikuchii MAFF 305040 whole genome shotgun sequence.</title>
        <authorList>
            <person name="Kashiwa T."/>
            <person name="Suzuki T."/>
        </authorList>
    </citation>
    <scope>NUCLEOTIDE SEQUENCE [LARGE SCALE GENOMIC DNA]</scope>
    <source>
        <strain evidence="10 11">MAFF 305040</strain>
    </source>
</reference>
<dbReference type="Pfam" id="PF00698">
    <property type="entry name" value="Acyl_transf_1"/>
    <property type="match status" value="1"/>
</dbReference>
<dbReference type="SMART" id="SM00827">
    <property type="entry name" value="PKS_AT"/>
    <property type="match status" value="1"/>
</dbReference>
<proteinExistence type="predicted"/>
<dbReference type="CDD" id="cd02440">
    <property type="entry name" value="AdoMet_MTases"/>
    <property type="match status" value="1"/>
</dbReference>
<dbReference type="GO" id="GO:0004312">
    <property type="term" value="F:fatty acid synthase activity"/>
    <property type="evidence" value="ECO:0007669"/>
    <property type="project" value="TreeGrafter"/>
</dbReference>
<keyword evidence="11" id="KW-1185">Reference proteome</keyword>
<dbReference type="RefSeq" id="XP_044653084.1">
    <property type="nucleotide sequence ID" value="XM_044797149.1"/>
</dbReference>
<dbReference type="Gene3D" id="3.40.47.10">
    <property type="match status" value="1"/>
</dbReference>
<dbReference type="GeneID" id="68287584"/>
<evidence type="ECO:0000256" key="2">
    <source>
        <dbReference type="ARBA" id="ARBA00022553"/>
    </source>
</evidence>
<feature type="active site" description="Proton acceptor; for dehydratase activity" evidence="7">
    <location>
        <position position="959"/>
    </location>
</feature>
<dbReference type="SMART" id="SM00829">
    <property type="entry name" value="PKS_ER"/>
    <property type="match status" value="1"/>
</dbReference>
<keyword evidence="5" id="KW-0511">Multifunctional enzyme</keyword>
<dbReference type="PANTHER" id="PTHR43775">
    <property type="entry name" value="FATTY ACID SYNTHASE"/>
    <property type="match status" value="1"/>
</dbReference>
<evidence type="ECO:0000259" key="9">
    <source>
        <dbReference type="PROSITE" id="PS52019"/>
    </source>
</evidence>
<dbReference type="Gene3D" id="3.40.366.10">
    <property type="entry name" value="Malonyl-Coenzyme A Acyl Carrier Protein, domain 2"/>
    <property type="match status" value="1"/>
</dbReference>
<dbReference type="SUPFAM" id="SSF53335">
    <property type="entry name" value="S-adenosyl-L-methionine-dependent methyltransferases"/>
    <property type="match status" value="1"/>
</dbReference>
<dbReference type="InterPro" id="IPR011032">
    <property type="entry name" value="GroES-like_sf"/>
</dbReference>
<dbReference type="InterPro" id="IPR056501">
    <property type="entry name" value="NAD-bd_HRPKS_sdrA"/>
</dbReference>
<dbReference type="SUPFAM" id="SSF53901">
    <property type="entry name" value="Thiolase-like"/>
    <property type="match status" value="1"/>
</dbReference>
<evidence type="ECO:0000256" key="5">
    <source>
        <dbReference type="ARBA" id="ARBA00023268"/>
    </source>
</evidence>
<accession>A0A9P3FCD4</accession>
<dbReference type="InterPro" id="IPR032821">
    <property type="entry name" value="PKS_assoc"/>
</dbReference>
<dbReference type="InterPro" id="IPR029063">
    <property type="entry name" value="SAM-dependent_MTases_sf"/>
</dbReference>
<dbReference type="InterPro" id="IPR049552">
    <property type="entry name" value="PKS_DH_N"/>
</dbReference>
<dbReference type="InterPro" id="IPR013154">
    <property type="entry name" value="ADH-like_N"/>
</dbReference>
<dbReference type="SUPFAM" id="SSF50129">
    <property type="entry name" value="GroES-like"/>
    <property type="match status" value="1"/>
</dbReference>
<dbReference type="PROSITE" id="PS52004">
    <property type="entry name" value="KS3_2"/>
    <property type="match status" value="1"/>
</dbReference>
<dbReference type="InterPro" id="IPR018201">
    <property type="entry name" value="Ketoacyl_synth_AS"/>
</dbReference>
<organism evidence="10 11">
    <name type="scientific">Cercospora kikuchii</name>
    <dbReference type="NCBI Taxonomy" id="84275"/>
    <lineage>
        <taxon>Eukaryota</taxon>
        <taxon>Fungi</taxon>
        <taxon>Dikarya</taxon>
        <taxon>Ascomycota</taxon>
        <taxon>Pezizomycotina</taxon>
        <taxon>Dothideomycetes</taxon>
        <taxon>Dothideomycetidae</taxon>
        <taxon>Mycosphaerellales</taxon>
        <taxon>Mycosphaerellaceae</taxon>
        <taxon>Cercospora</taxon>
    </lineage>
</organism>
<dbReference type="InterPro" id="IPR049551">
    <property type="entry name" value="PKS_DH_C"/>
</dbReference>
<name>A0A9P3FCD4_9PEZI</name>
<keyword evidence="2" id="KW-0597">Phosphoprotein</keyword>
<dbReference type="InterPro" id="IPR016039">
    <property type="entry name" value="Thiolase-like"/>
</dbReference>
<evidence type="ECO:0000313" key="10">
    <source>
        <dbReference type="EMBL" id="GIZ38597.1"/>
    </source>
</evidence>
<dbReference type="PROSITE" id="PS52019">
    <property type="entry name" value="PKS_MFAS_DH"/>
    <property type="match status" value="1"/>
</dbReference>
<dbReference type="InterPro" id="IPR014030">
    <property type="entry name" value="Ketoacyl_synth_N"/>
</dbReference>
<keyword evidence="1" id="KW-0596">Phosphopantetheine</keyword>
<dbReference type="GO" id="GO:0004315">
    <property type="term" value="F:3-oxoacyl-[acyl-carrier-protein] synthase activity"/>
    <property type="evidence" value="ECO:0007669"/>
    <property type="project" value="InterPro"/>
</dbReference>
<feature type="region of interest" description="N-terminal hotdog fold" evidence="7">
    <location>
        <begin position="927"/>
        <end position="1063"/>
    </location>
</feature>
<dbReference type="SMART" id="SM00826">
    <property type="entry name" value="PKS_DH"/>
    <property type="match status" value="1"/>
</dbReference>
<dbReference type="InterPro" id="IPR020841">
    <property type="entry name" value="PKS_Beta-ketoAc_synthase_dom"/>
</dbReference>
<keyword evidence="4" id="KW-0560">Oxidoreductase</keyword>
<dbReference type="CDD" id="cd05195">
    <property type="entry name" value="enoyl_red"/>
    <property type="match status" value="1"/>
</dbReference>
<dbReference type="InterPro" id="IPR001227">
    <property type="entry name" value="Ac_transferase_dom_sf"/>
</dbReference>
<dbReference type="SUPFAM" id="SSF52151">
    <property type="entry name" value="FabD/lysophospholipase-like"/>
    <property type="match status" value="1"/>
</dbReference>
<dbReference type="InterPro" id="IPR020843">
    <property type="entry name" value="ER"/>
</dbReference>
<dbReference type="Proteomes" id="UP000825890">
    <property type="component" value="Unassembled WGS sequence"/>
</dbReference>
<evidence type="ECO:0000256" key="3">
    <source>
        <dbReference type="ARBA" id="ARBA00022679"/>
    </source>
</evidence>
<dbReference type="InterPro" id="IPR016035">
    <property type="entry name" value="Acyl_Trfase/lysoPLipase"/>
</dbReference>
<keyword evidence="3" id="KW-0808">Transferase</keyword>
<dbReference type="PANTHER" id="PTHR43775:SF29">
    <property type="entry name" value="ASPERFURANONE POLYKETIDE SYNTHASE AFOG-RELATED"/>
    <property type="match status" value="1"/>
</dbReference>
<evidence type="ECO:0000256" key="1">
    <source>
        <dbReference type="ARBA" id="ARBA00022450"/>
    </source>
</evidence>
<dbReference type="InterPro" id="IPR049900">
    <property type="entry name" value="PKS_mFAS_DH"/>
</dbReference>
<dbReference type="InterPro" id="IPR016036">
    <property type="entry name" value="Malonyl_transacylase_ACP-bd"/>
</dbReference>
<evidence type="ECO:0000313" key="11">
    <source>
        <dbReference type="Proteomes" id="UP000825890"/>
    </source>
</evidence>
<evidence type="ECO:0000256" key="7">
    <source>
        <dbReference type="PROSITE-ProRule" id="PRU01363"/>
    </source>
</evidence>
<dbReference type="OrthoDB" id="329835at2759"/>
<dbReference type="InterPro" id="IPR013217">
    <property type="entry name" value="Methyltransf_12"/>
</dbReference>
<comment type="caution">
    <text evidence="10">The sequence shown here is derived from an EMBL/GenBank/DDBJ whole genome shotgun (WGS) entry which is preliminary data.</text>
</comment>
<feature type="region of interest" description="C-terminal hotdog fold" evidence="7">
    <location>
        <begin position="1090"/>
        <end position="1240"/>
    </location>
</feature>
<dbReference type="Gene3D" id="3.90.180.10">
    <property type="entry name" value="Medium-chain alcohol dehydrogenases, catalytic domain"/>
    <property type="match status" value="1"/>
</dbReference>
<dbReference type="SUPFAM" id="SSF55048">
    <property type="entry name" value="Probable ACP-binding domain of malonyl-CoA ACP transacylase"/>
    <property type="match status" value="1"/>
</dbReference>
<dbReference type="Pfam" id="PF23114">
    <property type="entry name" value="NAD-bd_HRPKS_sdrA"/>
    <property type="match status" value="1"/>
</dbReference>
<dbReference type="EMBL" id="BOLY01000001">
    <property type="protein sequence ID" value="GIZ38597.1"/>
    <property type="molecule type" value="Genomic_DNA"/>
</dbReference>
<dbReference type="CDD" id="cd00833">
    <property type="entry name" value="PKS"/>
    <property type="match status" value="1"/>
</dbReference>
<dbReference type="Pfam" id="PF02801">
    <property type="entry name" value="Ketoacyl-synt_C"/>
    <property type="match status" value="1"/>
</dbReference>
<dbReference type="GO" id="GO:0044550">
    <property type="term" value="P:secondary metabolite biosynthetic process"/>
    <property type="evidence" value="ECO:0007669"/>
    <property type="project" value="TreeGrafter"/>
</dbReference>
<dbReference type="InterPro" id="IPR042104">
    <property type="entry name" value="PKS_dehydratase_sf"/>
</dbReference>
<dbReference type="GO" id="GO:0016491">
    <property type="term" value="F:oxidoreductase activity"/>
    <property type="evidence" value="ECO:0007669"/>
    <property type="project" value="UniProtKB-KW"/>
</dbReference>
<feature type="domain" description="PKS/mFAS DH" evidence="9">
    <location>
        <begin position="927"/>
        <end position="1240"/>
    </location>
</feature>
<protein>
    <recommendedName>
        <fullName evidence="12">Polyketide synthase</fullName>
    </recommendedName>
</protein>
<dbReference type="Gene3D" id="3.40.50.150">
    <property type="entry name" value="Vaccinia Virus protein VP39"/>
    <property type="match status" value="1"/>
</dbReference>
<dbReference type="SUPFAM" id="SSF51735">
    <property type="entry name" value="NAD(P)-binding Rossmann-fold domains"/>
    <property type="match status" value="1"/>
</dbReference>
<dbReference type="Pfam" id="PF08242">
    <property type="entry name" value="Methyltransf_12"/>
    <property type="match status" value="1"/>
</dbReference>
<sequence>MDRANNERVAIIGMSCTLPEDINDADGLWNYCARGQSSASEILASRFESKNFYHEDHSKRGHFNITAGSFLNQDVSAFDARFFNLNEAESRAMDPQQRLLLECTYRALENAGLDLDQLAGRSDVGVFAGASKSDYEDRMNQDPNTSSRYAATGNAMTMFANRLSYFLNVHGPSITVDTACSSSLTALHLAVQSLQRGECSYAIVGGSFLQLSPTMLSNMGNLGTLSRDGKSYSFDHRARGYGRGEAVSCIVLRTEAQAKSSGDRIRAIVTATGVNHGGRSPGITCPNGKAQESLIRDLYESIGLDAADTDYVEGHGTGTERGDPIEANAVLSVFRGEGYARSRPLFLGSIKSNFGHSEGASGILSVIKCVLMLERSVILPNANFEKLNPGVEQNGYALEVPTQCVPWPRDALRRTSINNFGFGGSNAHVILEQAADLPLTAVDADVEHAPALFVLSAKDAECLKSCMSELRQYLLEREDYGDHTGFLRRLSYTLCQRRTKFSCQWATCTSTKARLIKLLEAPPTFNPASKTLPIAFVFTGQGSQWARMGMTLMRWPAYSASMQESDRFIQEVLGASWSLIDEISLLADESNINSPEISQPAVTALQIAILEVLRSWNIKPTAVCGHSSGEIAAAYAAGLVNSRAALALAFYRGKAAATLHTGPTSQSKGAMLAVGASPLEVSPLIDSLTAGVASIACFNSPRSLTVSGDHAAIVELAERLDGKSIFNRILKVNVAYHSLQVVPCARQHLKDVEPWLKGCDSVEDASIAFYSSVTGNKEVGSAVRSPWYWTTNLICPVQFAKASQFMMQDVVSENHGKGVSVIEIGPHATLSGPLRETGKEILPQGFTFWYHASMRRNNTSTDGLLELAASLINSGVRLDEGFWKSVPPVFEKRLLTDLPPYPFSHSQRFWHSGRLADSHAFGGSPWNVLLGHRITSSVGDSKEYRNVFTLQEIPWLRDHCIHGAVIFPMAGYVCVALEAVALENRDRKQAVEGYRIREMVIGKALILSDEQDNELFTVLRPRRFGTRVTSQTGDFDFTISSWNKAAGFVEHCSGILSVVEKKAPNAVDYAAERSRTHSDNLRHLIETKTNRMIDVNAMYRQAKQQGMEYGPAFRLMSSFWTGIDAARGTVTTTTPMEPESQLIVHPTVLDAALHVGLCNLNSNPGRLARLVAHVPTFVEELYVSTTAALTSQPLQVYFHNPRLEDMGESTIGDISCFAGPTSVIRIRNLRMKKMQQAKEELSDAESVNPMEYQWLEHPDFWSDDILKNMRDELPKTGTDVLEELVSVEKVALRYMKQAVQQSCTYPKEPHIAKMKNWMSTILGEEDLLGKHDEKLDISAMKYCSSDMRFVSSVGQEVPAILAGEVDALSLLKQAGLDTIYEESKIFSHNAVFLAKAISQLALHKPDMRILEVGAGTGGFTKRILDELTDALPRVSSRFAEYWYTDISPAFIGPAQARFKKWSSKMRYQTLDICSEPSAQGIDGGQFDLVIAADVIHATPSVQASLRNIRKLLRPGGTLALVELSRFSPFFMPFAMLPGWWARPEGPILSSQEWHDELLEAGLAGCEAHVEDLEAGGTHCLIWSHARHGIPDSPSGKTSIVSEDTDAALLCEQALVRLESNFDPTIYSSLAQTIDTDTRLSIVIEDASKCSLLNPEPEQLEAIKYMCAKADGMLWVIRSSAEAVVDPAVAGLPFGFARTVRLEYRQLKLVVLNIIDTEELNAMAVVGNVFRHTFIDKPGRQETDVDLIWDKDRLFYPRLLPCESARSALNASDESSSPQLGKFWQDSRPLQLTMDRIGLLDSLHFSAAPRTLLEDPIGDEEVIIEIKATGLNFRDVLIALGRVPWTSPGKECSGVVVAAGCKARHRYQKGDLVVHLGDGLFATHARCITNTIAKIPDGTGLDFSEAASIPIIFCTAYESLVCGANLQPNERILIHAAAGGVGQAAIQIAQQRGAGIYCTVGSPEKKKFLIDHYKIDSSRIFSSRSTDFVEGLQSSTNGGVDVVLNSLSGDLLQAS</sequence>
<dbReference type="Pfam" id="PF00109">
    <property type="entry name" value="ketoacyl-synt"/>
    <property type="match status" value="1"/>
</dbReference>
<evidence type="ECO:0008006" key="12">
    <source>
        <dbReference type="Google" id="ProtNLM"/>
    </source>
</evidence>
<feature type="active site" description="Proton donor; for dehydratase activity" evidence="7">
    <location>
        <position position="1150"/>
    </location>
</feature>
<dbReference type="Pfam" id="PF21089">
    <property type="entry name" value="PKS_DH_N"/>
    <property type="match status" value="1"/>
</dbReference>